<dbReference type="InterPro" id="IPR000524">
    <property type="entry name" value="Tscrpt_reg_HTH_GntR"/>
</dbReference>
<dbReference type="Proteomes" id="UP001597145">
    <property type="component" value="Unassembled WGS sequence"/>
</dbReference>
<dbReference type="PRINTS" id="PR00035">
    <property type="entry name" value="HTHGNTR"/>
</dbReference>
<evidence type="ECO:0000256" key="3">
    <source>
        <dbReference type="ARBA" id="ARBA00023163"/>
    </source>
</evidence>
<dbReference type="Gene3D" id="1.20.120.530">
    <property type="entry name" value="GntR ligand-binding domain-like"/>
    <property type="match status" value="1"/>
</dbReference>
<dbReference type="InterPro" id="IPR011711">
    <property type="entry name" value="GntR_C"/>
</dbReference>
<dbReference type="Gene3D" id="1.10.10.10">
    <property type="entry name" value="Winged helix-like DNA-binding domain superfamily/Winged helix DNA-binding domain"/>
    <property type="match status" value="1"/>
</dbReference>
<keyword evidence="2" id="KW-0238">DNA-binding</keyword>
<evidence type="ECO:0000313" key="6">
    <source>
        <dbReference type="Proteomes" id="UP001597145"/>
    </source>
</evidence>
<gene>
    <name evidence="5" type="ORF">ACFSCY_17655</name>
</gene>
<reference evidence="6" key="1">
    <citation type="journal article" date="2019" name="Int. J. Syst. Evol. Microbiol.">
        <title>The Global Catalogue of Microorganisms (GCM) 10K type strain sequencing project: providing services to taxonomists for standard genome sequencing and annotation.</title>
        <authorList>
            <consortium name="The Broad Institute Genomics Platform"/>
            <consortium name="The Broad Institute Genome Sequencing Center for Infectious Disease"/>
            <person name="Wu L."/>
            <person name="Ma J."/>
        </authorList>
    </citation>
    <scope>NUCLEOTIDE SEQUENCE [LARGE SCALE GENOMIC DNA]</scope>
    <source>
        <strain evidence="6">JCM 12165</strain>
    </source>
</reference>
<keyword evidence="3" id="KW-0804">Transcription</keyword>
<dbReference type="CDD" id="cd07377">
    <property type="entry name" value="WHTH_GntR"/>
    <property type="match status" value="1"/>
</dbReference>
<dbReference type="InterPro" id="IPR036390">
    <property type="entry name" value="WH_DNA-bd_sf"/>
</dbReference>
<comment type="caution">
    <text evidence="5">The sequence shown here is derived from an EMBL/GenBank/DDBJ whole genome shotgun (WGS) entry which is preliminary data.</text>
</comment>
<evidence type="ECO:0000256" key="1">
    <source>
        <dbReference type="ARBA" id="ARBA00023015"/>
    </source>
</evidence>
<dbReference type="InterPro" id="IPR036388">
    <property type="entry name" value="WH-like_DNA-bd_sf"/>
</dbReference>
<name>A0ABW4FL02_9PSEU</name>
<evidence type="ECO:0000259" key="4">
    <source>
        <dbReference type="PROSITE" id="PS50949"/>
    </source>
</evidence>
<organism evidence="5 6">
    <name type="scientific">Pseudonocardia aurantiaca</name>
    <dbReference type="NCBI Taxonomy" id="75290"/>
    <lineage>
        <taxon>Bacteria</taxon>
        <taxon>Bacillati</taxon>
        <taxon>Actinomycetota</taxon>
        <taxon>Actinomycetes</taxon>
        <taxon>Pseudonocardiales</taxon>
        <taxon>Pseudonocardiaceae</taxon>
        <taxon>Pseudonocardia</taxon>
    </lineage>
</organism>
<protein>
    <submittedName>
        <fullName evidence="5">FadR/GntR family transcriptional regulator</fullName>
    </submittedName>
</protein>
<dbReference type="EMBL" id="JBHUCP010000010">
    <property type="protein sequence ID" value="MFD1531265.1"/>
    <property type="molecule type" value="Genomic_DNA"/>
</dbReference>
<dbReference type="SMART" id="SM00345">
    <property type="entry name" value="HTH_GNTR"/>
    <property type="match status" value="1"/>
</dbReference>
<dbReference type="PROSITE" id="PS50949">
    <property type="entry name" value="HTH_GNTR"/>
    <property type="match status" value="1"/>
</dbReference>
<dbReference type="SUPFAM" id="SSF48008">
    <property type="entry name" value="GntR ligand-binding domain-like"/>
    <property type="match status" value="1"/>
</dbReference>
<accession>A0ABW4FL02</accession>
<dbReference type="SMART" id="SM00895">
    <property type="entry name" value="FCD"/>
    <property type="match status" value="1"/>
</dbReference>
<dbReference type="PANTHER" id="PTHR43537:SF5">
    <property type="entry name" value="UXU OPERON TRANSCRIPTIONAL REGULATOR"/>
    <property type="match status" value="1"/>
</dbReference>
<dbReference type="Pfam" id="PF00392">
    <property type="entry name" value="GntR"/>
    <property type="match status" value="1"/>
</dbReference>
<evidence type="ECO:0000256" key="2">
    <source>
        <dbReference type="ARBA" id="ARBA00023125"/>
    </source>
</evidence>
<dbReference type="Pfam" id="PF07729">
    <property type="entry name" value="FCD"/>
    <property type="match status" value="1"/>
</dbReference>
<dbReference type="InterPro" id="IPR008920">
    <property type="entry name" value="TF_FadR/GntR_C"/>
</dbReference>
<proteinExistence type="predicted"/>
<dbReference type="PANTHER" id="PTHR43537">
    <property type="entry name" value="TRANSCRIPTIONAL REGULATOR, GNTR FAMILY"/>
    <property type="match status" value="1"/>
</dbReference>
<dbReference type="RefSeq" id="WP_343973562.1">
    <property type="nucleotide sequence ID" value="NZ_BAAAJG010000004.1"/>
</dbReference>
<feature type="domain" description="HTH gntR-type" evidence="4">
    <location>
        <begin position="13"/>
        <end position="82"/>
    </location>
</feature>
<sequence length="271" mass="28938">MVTPQPPAKLYRGRVADQIVEDLRNQILSGALPDGARLPSERELAALYDVSGPTVREAVRVLTAMGLLNTRNGSRTTVVADGYTLLAMSIASVVQFEKMSAIDVLGVLGALNSYAVQQAVERASDDDIAGLRNAAEQAGERPDVGSSATALKHFFVTLSAISHNPLLAALCRVITEIQIGLAVELSGGSPQGWLKVGGALHEMRMEIVEAIAQRDAARAAQLVHDYHHAVITRTQSAPRAKEIRETDPGLAAFLSSWLRSNSRLGTPDARS</sequence>
<keyword evidence="1" id="KW-0805">Transcription regulation</keyword>
<keyword evidence="6" id="KW-1185">Reference proteome</keyword>
<evidence type="ECO:0000313" key="5">
    <source>
        <dbReference type="EMBL" id="MFD1531265.1"/>
    </source>
</evidence>
<dbReference type="SUPFAM" id="SSF46785">
    <property type="entry name" value="Winged helix' DNA-binding domain"/>
    <property type="match status" value="1"/>
</dbReference>